<feature type="chain" id="PRO_5046411215" description="carbonic anhydrase" evidence="7">
    <location>
        <begin position="22"/>
        <end position="250"/>
    </location>
</feature>
<dbReference type="SUPFAM" id="SSF51069">
    <property type="entry name" value="Carbonic anhydrase"/>
    <property type="match status" value="1"/>
</dbReference>
<dbReference type="PANTHER" id="PTHR18952:SF265">
    <property type="entry name" value="CARBONIC ANHYDRASE"/>
    <property type="match status" value="1"/>
</dbReference>
<proteinExistence type="inferred from homology"/>
<name>A0ABM7QFD4_9GAMM</name>
<keyword evidence="4" id="KW-0862">Zinc</keyword>
<evidence type="ECO:0000256" key="2">
    <source>
        <dbReference type="ARBA" id="ARBA00012925"/>
    </source>
</evidence>
<comment type="catalytic activity">
    <reaction evidence="6">
        <text>hydrogencarbonate + H(+) = CO2 + H2O</text>
        <dbReference type="Rhea" id="RHEA:10748"/>
        <dbReference type="ChEBI" id="CHEBI:15377"/>
        <dbReference type="ChEBI" id="CHEBI:15378"/>
        <dbReference type="ChEBI" id="CHEBI:16526"/>
        <dbReference type="ChEBI" id="CHEBI:17544"/>
        <dbReference type="EC" id="4.2.1.1"/>
    </reaction>
</comment>
<dbReference type="InterPro" id="IPR036398">
    <property type="entry name" value="CA_dom_sf"/>
</dbReference>
<dbReference type="EC" id="4.2.1.1" evidence="2"/>
<gene>
    <name evidence="9" type="ORF">LYSHEL_22500</name>
</gene>
<keyword evidence="3" id="KW-0479">Metal-binding</keyword>
<protein>
    <recommendedName>
        <fullName evidence="2">carbonic anhydrase</fullName>
        <ecNumber evidence="2">4.2.1.1</ecNumber>
    </recommendedName>
</protein>
<dbReference type="InterPro" id="IPR023561">
    <property type="entry name" value="Carbonic_anhydrase_a-class"/>
</dbReference>
<sequence>MHRKRVIVAFAAASLALAALAGEPHHAPHWSYAGEEGPAHWAKLAPEFSACAGHQQSPVDLDRFSDVALPALAPHYQGSGRDIVNNGHTVQVDYAPGNTLTLEGKVYTLKQVHVHLPSEHHLHGKSLPMEAHLVHADAAGHLAVIAVLFDTGKPNTEIAHLLEHAPTHAGAPVPLDAAAGIAVAGLLPKDLGYYQYNGSLTTPPCTEGVRWLVLTHPLTASGHQLHGLATLLGHSNNRPVQPIGARRVLE</sequence>
<keyword evidence="10" id="KW-1185">Reference proteome</keyword>
<evidence type="ECO:0000259" key="8">
    <source>
        <dbReference type="PROSITE" id="PS51144"/>
    </source>
</evidence>
<comment type="similarity">
    <text evidence="1">Belongs to the alpha-carbonic anhydrase family.</text>
</comment>
<evidence type="ECO:0000256" key="6">
    <source>
        <dbReference type="ARBA" id="ARBA00048348"/>
    </source>
</evidence>
<keyword evidence="5" id="KW-0456">Lyase</keyword>
<evidence type="ECO:0000256" key="3">
    <source>
        <dbReference type="ARBA" id="ARBA00022723"/>
    </source>
</evidence>
<dbReference type="PANTHER" id="PTHR18952">
    <property type="entry name" value="CARBONIC ANHYDRASE"/>
    <property type="match status" value="1"/>
</dbReference>
<evidence type="ECO:0000313" key="10">
    <source>
        <dbReference type="Proteomes" id="UP000680514"/>
    </source>
</evidence>
<evidence type="ECO:0000256" key="5">
    <source>
        <dbReference type="ARBA" id="ARBA00023239"/>
    </source>
</evidence>
<accession>A0ABM7QFD4</accession>
<dbReference type="EMBL" id="AP024546">
    <property type="protein sequence ID" value="BCT96379.1"/>
    <property type="molecule type" value="Genomic_DNA"/>
</dbReference>
<organism evidence="9 10">
    <name type="scientific">Lysobacter helvus</name>
    <dbReference type="NCBI Taxonomy" id="2675059"/>
    <lineage>
        <taxon>Bacteria</taxon>
        <taxon>Pseudomonadati</taxon>
        <taxon>Pseudomonadota</taxon>
        <taxon>Gammaproteobacteria</taxon>
        <taxon>Lysobacterales</taxon>
        <taxon>Lysobacteraceae</taxon>
        <taxon>Lysobacter</taxon>
    </lineage>
</organism>
<evidence type="ECO:0000256" key="4">
    <source>
        <dbReference type="ARBA" id="ARBA00022833"/>
    </source>
</evidence>
<dbReference type="InterPro" id="IPR001148">
    <property type="entry name" value="CA_dom"/>
</dbReference>
<reference evidence="9 10" key="1">
    <citation type="submission" date="2021-03" db="EMBL/GenBank/DDBJ databases">
        <title>Complete Genome Sequences of Two Lysobacter Strains Isolated from Sea Water (Lysobacter caseinilyticus) and Soil (Lysobacter helvus) in South Korea.</title>
        <authorList>
            <person name="Watanabe Y."/>
            <person name="Arakawa K."/>
        </authorList>
    </citation>
    <scope>NUCLEOTIDE SEQUENCE [LARGE SCALE GENOMIC DNA]</scope>
    <source>
        <strain evidence="9 10">D10</strain>
    </source>
</reference>
<dbReference type="Proteomes" id="UP000680514">
    <property type="component" value="Chromosome"/>
</dbReference>
<dbReference type="Pfam" id="PF00194">
    <property type="entry name" value="Carb_anhydrase"/>
    <property type="match status" value="1"/>
</dbReference>
<dbReference type="Gene3D" id="3.10.200.10">
    <property type="entry name" value="Alpha carbonic anhydrase"/>
    <property type="match status" value="1"/>
</dbReference>
<dbReference type="CDD" id="cd03124">
    <property type="entry name" value="alpha_CA_prokaryotic_like"/>
    <property type="match status" value="1"/>
</dbReference>
<feature type="domain" description="Alpha-carbonic anhydrase" evidence="8">
    <location>
        <begin position="28"/>
        <end position="250"/>
    </location>
</feature>
<evidence type="ECO:0000313" key="9">
    <source>
        <dbReference type="EMBL" id="BCT96379.1"/>
    </source>
</evidence>
<keyword evidence="7" id="KW-0732">Signal</keyword>
<dbReference type="RefSeq" id="WP_213434166.1">
    <property type="nucleotide sequence ID" value="NZ_AP024546.1"/>
</dbReference>
<dbReference type="SMART" id="SM01057">
    <property type="entry name" value="Carb_anhydrase"/>
    <property type="match status" value="1"/>
</dbReference>
<evidence type="ECO:0000256" key="1">
    <source>
        <dbReference type="ARBA" id="ARBA00010718"/>
    </source>
</evidence>
<evidence type="ECO:0000256" key="7">
    <source>
        <dbReference type="SAM" id="SignalP"/>
    </source>
</evidence>
<dbReference type="PROSITE" id="PS51144">
    <property type="entry name" value="ALPHA_CA_2"/>
    <property type="match status" value="1"/>
</dbReference>
<dbReference type="InterPro" id="IPR041891">
    <property type="entry name" value="Alpha_CA_prokaryot-like"/>
</dbReference>
<feature type="signal peptide" evidence="7">
    <location>
        <begin position="1"/>
        <end position="21"/>
    </location>
</feature>